<accession>A0A6J6E5F9</accession>
<organism evidence="2">
    <name type="scientific">freshwater metagenome</name>
    <dbReference type="NCBI Taxonomy" id="449393"/>
    <lineage>
        <taxon>unclassified sequences</taxon>
        <taxon>metagenomes</taxon>
        <taxon>ecological metagenomes</taxon>
    </lineage>
</organism>
<feature type="compositionally biased region" description="Polar residues" evidence="1">
    <location>
        <begin position="100"/>
        <end position="121"/>
    </location>
</feature>
<dbReference type="AlphaFoldDB" id="A0A6J6E5F9"/>
<protein>
    <submittedName>
        <fullName evidence="2">Unannotated protein</fullName>
    </submittedName>
</protein>
<name>A0A6J6E5F9_9ZZZZ</name>
<feature type="compositionally biased region" description="Basic and acidic residues" evidence="1">
    <location>
        <begin position="47"/>
        <end position="63"/>
    </location>
</feature>
<feature type="region of interest" description="Disordered" evidence="1">
    <location>
        <begin position="17"/>
        <end position="130"/>
    </location>
</feature>
<reference evidence="2" key="1">
    <citation type="submission" date="2020-05" db="EMBL/GenBank/DDBJ databases">
        <authorList>
            <person name="Chiriac C."/>
            <person name="Salcher M."/>
            <person name="Ghai R."/>
            <person name="Kavagutti S V."/>
        </authorList>
    </citation>
    <scope>NUCLEOTIDE SEQUENCE</scope>
</reference>
<proteinExistence type="predicted"/>
<evidence type="ECO:0000313" key="2">
    <source>
        <dbReference type="EMBL" id="CAB4570564.1"/>
    </source>
</evidence>
<gene>
    <name evidence="2" type="ORF">UFOPK1603_01128</name>
</gene>
<dbReference type="EMBL" id="CAEZTG010000105">
    <property type="protein sequence ID" value="CAB4570564.1"/>
    <property type="molecule type" value="Genomic_DNA"/>
</dbReference>
<evidence type="ECO:0000256" key="1">
    <source>
        <dbReference type="SAM" id="MobiDB-lite"/>
    </source>
</evidence>
<feature type="compositionally biased region" description="Polar residues" evidence="1">
    <location>
        <begin position="68"/>
        <end position="87"/>
    </location>
</feature>
<sequence length="218" mass="23661">MAFQSDRVSFLQTRSRVWRSGPVQSEPANRVRAGRQQLSTGPPMCRRSPDRHTGERVVSRLRPDPTSGDGSPSRSVGSPRCPTSRSTAVIARPASARSVVKSTSSRRYATPSPKTDSVTPISSPAPAARARPQLLASWPRSSTARTQPEANPAACATPAFQSMPVPVSMCMNSMLLPITASTRFAISFQVHRSQLPAVTRCTSSMKSTCSRPPRRMHY</sequence>